<dbReference type="AlphaFoldDB" id="A0ABD5LS14"/>
<dbReference type="Pfam" id="PF08238">
    <property type="entry name" value="Sel1"/>
    <property type="match status" value="2"/>
</dbReference>
<protein>
    <recommendedName>
        <fullName evidence="2">Beta-lactamase</fullName>
    </recommendedName>
</protein>
<name>A0ABD5LS14_PROMI</name>
<evidence type="ECO:0000313" key="1">
    <source>
        <dbReference type="EMBL" id="MEY2344096.1"/>
    </source>
</evidence>
<accession>A0ABD5LS14</accession>
<dbReference type="SUPFAM" id="SSF81901">
    <property type="entry name" value="HCP-like"/>
    <property type="match status" value="1"/>
</dbReference>
<dbReference type="SMART" id="SM00671">
    <property type="entry name" value="SEL1"/>
    <property type="match status" value="2"/>
</dbReference>
<sequence>MNLAKIYYKGVDTKVDYSKALSLFESAKDYNIGESAKYLSQIYYNGQSVISDCNKAADYYEKSIGRYNEKILGINI</sequence>
<organism evidence="1">
    <name type="scientific">Proteus mirabilis</name>
    <dbReference type="NCBI Taxonomy" id="584"/>
    <lineage>
        <taxon>Bacteria</taxon>
        <taxon>Pseudomonadati</taxon>
        <taxon>Pseudomonadota</taxon>
        <taxon>Gammaproteobacteria</taxon>
        <taxon>Enterobacterales</taxon>
        <taxon>Morganellaceae</taxon>
        <taxon>Proteus</taxon>
    </lineage>
</organism>
<dbReference type="EMBL" id="JADQCH020000001">
    <property type="protein sequence ID" value="MEY2344096.1"/>
    <property type="molecule type" value="Genomic_DNA"/>
</dbReference>
<proteinExistence type="predicted"/>
<dbReference type="InterPro" id="IPR011990">
    <property type="entry name" value="TPR-like_helical_dom_sf"/>
</dbReference>
<dbReference type="InterPro" id="IPR006597">
    <property type="entry name" value="Sel1-like"/>
</dbReference>
<comment type="caution">
    <text evidence="1">The sequence shown here is derived from an EMBL/GenBank/DDBJ whole genome shotgun (WGS) entry which is preliminary data.</text>
</comment>
<gene>
    <name evidence="1" type="ORF">I3679_007900</name>
</gene>
<reference evidence="1" key="1">
    <citation type="submission" date="2021-05" db="EMBL/GenBank/DDBJ databases">
        <title>First report of NDM-5 and VEB-6 producing Proteus mirabilis isolated from blood of a sepsis patient in Kolkata, India.</title>
        <authorList>
            <person name="Halder G."/>
            <person name="Chaudhuri B."/>
            <person name="Dutta S."/>
        </authorList>
    </citation>
    <scope>NUCLEOTIDE SEQUENCE [LARGE SCALE GENOMIC DNA]</scope>
    <source>
        <strain evidence="1">7049</strain>
    </source>
</reference>
<dbReference type="Gene3D" id="1.25.40.10">
    <property type="entry name" value="Tetratricopeptide repeat domain"/>
    <property type="match status" value="1"/>
</dbReference>
<evidence type="ECO:0008006" key="2">
    <source>
        <dbReference type="Google" id="ProtNLM"/>
    </source>
</evidence>